<keyword evidence="2" id="KW-1185">Reference proteome</keyword>
<evidence type="ECO:0000313" key="2">
    <source>
        <dbReference type="Proteomes" id="UP001150603"/>
    </source>
</evidence>
<accession>A0ACC1J8Y2</accession>
<name>A0ACC1J8Y2_9FUNG</name>
<proteinExistence type="predicted"/>
<organism evidence="1 2">
    <name type="scientific">Linderina macrospora</name>
    <dbReference type="NCBI Taxonomy" id="4868"/>
    <lineage>
        <taxon>Eukaryota</taxon>
        <taxon>Fungi</taxon>
        <taxon>Fungi incertae sedis</taxon>
        <taxon>Zoopagomycota</taxon>
        <taxon>Kickxellomycotina</taxon>
        <taxon>Kickxellomycetes</taxon>
        <taxon>Kickxellales</taxon>
        <taxon>Kickxellaceae</taxon>
        <taxon>Linderina</taxon>
    </lineage>
</organism>
<dbReference type="EMBL" id="JANBPW010001988">
    <property type="protein sequence ID" value="KAJ1942354.1"/>
    <property type="molecule type" value="Genomic_DNA"/>
</dbReference>
<reference evidence="1" key="1">
    <citation type="submission" date="2022-07" db="EMBL/GenBank/DDBJ databases">
        <title>Phylogenomic reconstructions and comparative analyses of Kickxellomycotina fungi.</title>
        <authorList>
            <person name="Reynolds N.K."/>
            <person name="Stajich J.E."/>
            <person name="Barry K."/>
            <person name="Grigoriev I.V."/>
            <person name="Crous P."/>
            <person name="Smith M.E."/>
        </authorList>
    </citation>
    <scope>NUCLEOTIDE SEQUENCE</scope>
    <source>
        <strain evidence="1">NRRL 5244</strain>
    </source>
</reference>
<dbReference type="Proteomes" id="UP001150603">
    <property type="component" value="Unassembled WGS sequence"/>
</dbReference>
<evidence type="ECO:0000313" key="1">
    <source>
        <dbReference type="EMBL" id="KAJ1942354.1"/>
    </source>
</evidence>
<comment type="caution">
    <text evidence="1">The sequence shown here is derived from an EMBL/GenBank/DDBJ whole genome shotgun (WGS) entry which is preliminary data.</text>
</comment>
<feature type="non-terminal residue" evidence="1">
    <location>
        <position position="145"/>
    </location>
</feature>
<protein>
    <submittedName>
        <fullName evidence="1">Uncharacterized protein</fullName>
    </submittedName>
</protein>
<sequence length="145" mass="14912">MKVALSLTPIFALAALVSGCTDSTSSAPTATTTSTSTPTTVSPVRAAVGSWTNGQTPIAKSWILANISPSGAAAGAVCASPSKSNPDYYYHWTRDAGVTLLEVSRWLNATSDATEISTYKKKLTDYATFSRGIQTISSAAGIGTA</sequence>
<gene>
    <name evidence="1" type="ORF">FBU59_003224</name>
</gene>